<dbReference type="EMBL" id="FNGU01000001">
    <property type="protein sequence ID" value="SDL42836.1"/>
    <property type="molecule type" value="Genomic_DNA"/>
</dbReference>
<proteinExistence type="predicted"/>
<feature type="region of interest" description="Disordered" evidence="1">
    <location>
        <begin position="25"/>
        <end position="45"/>
    </location>
</feature>
<feature type="compositionally biased region" description="Basic residues" evidence="1">
    <location>
        <begin position="27"/>
        <end position="39"/>
    </location>
</feature>
<name>A0A1G9K019_9BACT</name>
<dbReference type="AlphaFoldDB" id="A0A1G9K019"/>
<evidence type="ECO:0000313" key="3">
    <source>
        <dbReference type="Proteomes" id="UP000182146"/>
    </source>
</evidence>
<protein>
    <submittedName>
        <fullName evidence="2">Uncharacterized protein</fullName>
    </submittedName>
</protein>
<evidence type="ECO:0000313" key="2">
    <source>
        <dbReference type="EMBL" id="SDL42836.1"/>
    </source>
</evidence>
<dbReference type="Proteomes" id="UP000182146">
    <property type="component" value="Unassembled WGS sequence"/>
</dbReference>
<reference evidence="2 3" key="1">
    <citation type="submission" date="2016-10" db="EMBL/GenBank/DDBJ databases">
        <authorList>
            <person name="de Groot N.N."/>
        </authorList>
    </citation>
    <scope>NUCLEOTIDE SEQUENCE [LARGE SCALE GENOMIC DNA]</scope>
    <source>
        <strain evidence="2 3">DSM 17813</strain>
    </source>
</reference>
<sequence>MKSFHTNKISLSLHLVNHCSVLVGTTPRRKNSHHRRQARPKMSLKNSTPAISIAWHAATVLRSPSNK</sequence>
<gene>
    <name evidence="2" type="ORF">SAMN05660860_00605</name>
</gene>
<organism evidence="2 3">
    <name type="scientific">Geoalkalibacter ferrihydriticus</name>
    <dbReference type="NCBI Taxonomy" id="392333"/>
    <lineage>
        <taxon>Bacteria</taxon>
        <taxon>Pseudomonadati</taxon>
        <taxon>Thermodesulfobacteriota</taxon>
        <taxon>Desulfuromonadia</taxon>
        <taxon>Desulfuromonadales</taxon>
        <taxon>Geoalkalibacteraceae</taxon>
        <taxon>Geoalkalibacter</taxon>
    </lineage>
</organism>
<evidence type="ECO:0000256" key="1">
    <source>
        <dbReference type="SAM" id="MobiDB-lite"/>
    </source>
</evidence>
<accession>A0A1G9K019</accession>
<dbReference type="STRING" id="392333.SAMN05660860_00605"/>